<evidence type="ECO:0000256" key="6">
    <source>
        <dbReference type="ARBA" id="ARBA00022737"/>
    </source>
</evidence>
<dbReference type="GO" id="GO:0004143">
    <property type="term" value="F:ATP-dependent diacylglycerol kinase activity"/>
    <property type="evidence" value="ECO:0007669"/>
    <property type="project" value="UniProtKB-EC"/>
</dbReference>
<evidence type="ECO:0000259" key="18">
    <source>
        <dbReference type="PROSITE" id="PS50146"/>
    </source>
</evidence>
<dbReference type="FunFam" id="2.60.200.40:FF:000019">
    <property type="entry name" value="Diacylglycerol kinase"/>
    <property type="match status" value="1"/>
</dbReference>
<evidence type="ECO:0000259" key="17">
    <source>
        <dbReference type="PROSITE" id="PS50081"/>
    </source>
</evidence>
<dbReference type="InterPro" id="IPR012340">
    <property type="entry name" value="NA-bd_OB-fold"/>
</dbReference>
<dbReference type="Pfam" id="PF00493">
    <property type="entry name" value="MCM"/>
    <property type="match status" value="1"/>
</dbReference>
<dbReference type="EC" id="2.7.1.107" evidence="14"/>
<dbReference type="GO" id="GO:0005634">
    <property type="term" value="C:nucleus"/>
    <property type="evidence" value="ECO:0007669"/>
    <property type="project" value="InterPro"/>
</dbReference>
<keyword evidence="6" id="KW-0677">Repeat</keyword>
<dbReference type="InterPro" id="IPR002219">
    <property type="entry name" value="PKC_DAG/PE"/>
</dbReference>
<dbReference type="GO" id="GO:1902975">
    <property type="term" value="P:mitotic DNA replication initiation"/>
    <property type="evidence" value="ECO:0007669"/>
    <property type="project" value="TreeGrafter"/>
</dbReference>
<evidence type="ECO:0000256" key="5">
    <source>
        <dbReference type="ARBA" id="ARBA00022723"/>
    </source>
</evidence>
<dbReference type="Pfam" id="PF23669">
    <property type="entry name" value="WHD_MCM2"/>
    <property type="match status" value="1"/>
</dbReference>
<evidence type="ECO:0000256" key="7">
    <source>
        <dbReference type="ARBA" id="ARBA00022741"/>
    </source>
</evidence>
<feature type="transmembrane region" description="Helical" evidence="15">
    <location>
        <begin position="6"/>
        <end position="24"/>
    </location>
</feature>
<keyword evidence="8" id="KW-0378">Hydrolase</keyword>
<dbReference type="SMART" id="SM00046">
    <property type="entry name" value="DAGKc"/>
    <property type="match status" value="1"/>
</dbReference>
<dbReference type="Pfam" id="PF00781">
    <property type="entry name" value="DAGK_cat"/>
    <property type="match status" value="1"/>
</dbReference>
<evidence type="ECO:0000256" key="12">
    <source>
        <dbReference type="ARBA" id="ARBA00023125"/>
    </source>
</evidence>
<dbReference type="GO" id="GO:0017116">
    <property type="term" value="F:single-stranded DNA helicase activity"/>
    <property type="evidence" value="ECO:0007669"/>
    <property type="project" value="TreeGrafter"/>
</dbReference>
<dbReference type="PANTHER" id="PTHR11630">
    <property type="entry name" value="DNA REPLICATION LICENSING FACTOR MCM FAMILY MEMBER"/>
    <property type="match status" value="1"/>
</dbReference>
<dbReference type="Gene3D" id="3.40.50.10330">
    <property type="entry name" value="Probable inorganic polyphosphate/atp-NAD kinase, domain 1"/>
    <property type="match status" value="1"/>
</dbReference>
<evidence type="ECO:0000259" key="16">
    <source>
        <dbReference type="PROSITE" id="PS50051"/>
    </source>
</evidence>
<reference evidence="19" key="1">
    <citation type="submission" date="2021-06" db="EMBL/GenBank/DDBJ databases">
        <title>Parelaphostrongylus tenuis whole genome reference sequence.</title>
        <authorList>
            <person name="Garwood T.J."/>
            <person name="Larsen P.A."/>
            <person name="Fountain-Jones N.M."/>
            <person name="Garbe J.R."/>
            <person name="Macchietto M.G."/>
            <person name="Kania S.A."/>
            <person name="Gerhold R.W."/>
            <person name="Richards J.E."/>
            <person name="Wolf T.M."/>
        </authorList>
    </citation>
    <scope>NUCLEOTIDE SEQUENCE</scope>
    <source>
        <strain evidence="19">MNPRO001-30</strain>
        <tissue evidence="19">Meninges</tissue>
    </source>
</reference>
<keyword evidence="9" id="KW-0347">Helicase</keyword>
<name>A0AAD5MCR8_PARTN</name>
<evidence type="ECO:0000313" key="20">
    <source>
        <dbReference type="Proteomes" id="UP001196413"/>
    </source>
</evidence>
<dbReference type="PROSITE" id="PS50146">
    <property type="entry name" value="DAGK"/>
    <property type="match status" value="1"/>
</dbReference>
<dbReference type="Pfam" id="PF17855">
    <property type="entry name" value="MCM_lid"/>
    <property type="match status" value="1"/>
</dbReference>
<feature type="domain" description="Phorbol-ester/DAG-type" evidence="17">
    <location>
        <begin position="98"/>
        <end position="150"/>
    </location>
</feature>
<dbReference type="SUPFAM" id="SSF111331">
    <property type="entry name" value="NAD kinase/diacylglycerol kinase-like"/>
    <property type="match status" value="1"/>
</dbReference>
<keyword evidence="10" id="KW-0862">Zinc</keyword>
<dbReference type="GO" id="GO:0042555">
    <property type="term" value="C:MCM complex"/>
    <property type="evidence" value="ECO:0007669"/>
    <property type="project" value="InterPro"/>
</dbReference>
<dbReference type="SMART" id="SM00109">
    <property type="entry name" value="C1"/>
    <property type="match status" value="1"/>
</dbReference>
<comment type="similarity">
    <text evidence="3 14">Belongs to the eukaryotic diacylglycerol kinase family.</text>
</comment>
<accession>A0AAD5MCR8</accession>
<protein>
    <recommendedName>
        <fullName evidence="14">Diacylglycerol kinase</fullName>
        <shortName evidence="14">DAG kinase</shortName>
        <ecNumber evidence="14">2.7.1.107</ecNumber>
    </recommendedName>
</protein>
<comment type="caution">
    <text evidence="19">The sequence shown here is derived from an EMBL/GenBank/DDBJ whole genome shotgun (WGS) entry which is preliminary data.</text>
</comment>
<dbReference type="InterPro" id="IPR001208">
    <property type="entry name" value="MCM_dom"/>
</dbReference>
<dbReference type="InterPro" id="IPR046349">
    <property type="entry name" value="C1-like_sf"/>
</dbReference>
<dbReference type="PROSITE" id="PS00479">
    <property type="entry name" value="ZF_DAG_PE_1"/>
    <property type="match status" value="1"/>
</dbReference>
<dbReference type="InterPro" id="IPR000756">
    <property type="entry name" value="Diacylglycerol_kin_accessory"/>
</dbReference>
<feature type="domain" description="MCM C-terminal AAA(+) ATPase" evidence="16">
    <location>
        <begin position="976"/>
        <end position="1182"/>
    </location>
</feature>
<keyword evidence="14" id="KW-0808">Transferase</keyword>
<dbReference type="InterPro" id="IPR041562">
    <property type="entry name" value="MCM_lid"/>
</dbReference>
<dbReference type="PRINTS" id="PR01658">
    <property type="entry name" value="MCMPROTEIN2"/>
</dbReference>
<dbReference type="GO" id="GO:0016787">
    <property type="term" value="F:hydrolase activity"/>
    <property type="evidence" value="ECO:0007669"/>
    <property type="project" value="UniProtKB-KW"/>
</dbReference>
<dbReference type="Gene3D" id="3.40.50.300">
    <property type="entry name" value="P-loop containing nucleotide triphosphate hydrolases"/>
    <property type="match status" value="1"/>
</dbReference>
<keyword evidence="13" id="KW-0131">Cell cycle</keyword>
<dbReference type="PANTHER" id="PTHR11630:SF44">
    <property type="entry name" value="DNA REPLICATION LICENSING FACTOR MCM2"/>
    <property type="match status" value="1"/>
</dbReference>
<keyword evidence="7 14" id="KW-0547">Nucleotide-binding</keyword>
<dbReference type="PROSITE" id="PS50051">
    <property type="entry name" value="MCM_2"/>
    <property type="match status" value="1"/>
</dbReference>
<proteinExistence type="inferred from homology"/>
<dbReference type="CDD" id="cd17753">
    <property type="entry name" value="MCM2"/>
    <property type="match status" value="1"/>
</dbReference>
<evidence type="ECO:0000256" key="13">
    <source>
        <dbReference type="ARBA" id="ARBA00023306"/>
    </source>
</evidence>
<dbReference type="InterPro" id="IPR017438">
    <property type="entry name" value="ATP-NAD_kinase_N"/>
</dbReference>
<dbReference type="GO" id="GO:0003697">
    <property type="term" value="F:single-stranded DNA binding"/>
    <property type="evidence" value="ECO:0007669"/>
    <property type="project" value="TreeGrafter"/>
</dbReference>
<dbReference type="PRINTS" id="PR01657">
    <property type="entry name" value="MCMFAMILY"/>
</dbReference>
<dbReference type="Pfam" id="PF14551">
    <property type="entry name" value="MCM_N"/>
    <property type="match status" value="1"/>
</dbReference>
<feature type="domain" description="DAGKc" evidence="18">
    <location>
        <begin position="185"/>
        <end position="322"/>
    </location>
</feature>
<dbReference type="SMART" id="SM00350">
    <property type="entry name" value="MCM"/>
    <property type="match status" value="1"/>
</dbReference>
<dbReference type="Pfam" id="PF17207">
    <property type="entry name" value="MCM_OB"/>
    <property type="match status" value="1"/>
</dbReference>
<dbReference type="FunFam" id="3.40.50.300:FF:000138">
    <property type="entry name" value="DNA helicase"/>
    <property type="match status" value="1"/>
</dbReference>
<dbReference type="InterPro" id="IPR059098">
    <property type="entry name" value="WHD_MCM2"/>
</dbReference>
<dbReference type="Gene3D" id="2.60.200.40">
    <property type="match status" value="1"/>
</dbReference>
<dbReference type="GO" id="GO:0000727">
    <property type="term" value="P:double-strand break repair via break-induced replication"/>
    <property type="evidence" value="ECO:0007669"/>
    <property type="project" value="TreeGrafter"/>
</dbReference>
<dbReference type="GO" id="GO:0046872">
    <property type="term" value="F:metal ion binding"/>
    <property type="evidence" value="ECO:0007669"/>
    <property type="project" value="UniProtKB-KW"/>
</dbReference>
<evidence type="ECO:0000256" key="4">
    <source>
        <dbReference type="ARBA" id="ARBA00022705"/>
    </source>
</evidence>
<dbReference type="InterPro" id="IPR033762">
    <property type="entry name" value="MCM_OB"/>
</dbReference>
<dbReference type="InterPro" id="IPR031327">
    <property type="entry name" value="MCM"/>
</dbReference>
<keyword evidence="15" id="KW-1133">Transmembrane helix</keyword>
<keyword evidence="15" id="KW-0472">Membrane</keyword>
<evidence type="ECO:0000256" key="3">
    <source>
        <dbReference type="ARBA" id="ARBA00009280"/>
    </source>
</evidence>
<dbReference type="InterPro" id="IPR016064">
    <property type="entry name" value="NAD/diacylglycerol_kinase_sf"/>
</dbReference>
<dbReference type="GO" id="GO:0005524">
    <property type="term" value="F:ATP binding"/>
    <property type="evidence" value="ECO:0007669"/>
    <property type="project" value="UniProtKB-KW"/>
</dbReference>
<dbReference type="GO" id="GO:0043138">
    <property type="term" value="F:3'-5' DNA helicase activity"/>
    <property type="evidence" value="ECO:0007669"/>
    <property type="project" value="TreeGrafter"/>
</dbReference>
<dbReference type="InterPro" id="IPR003593">
    <property type="entry name" value="AAA+_ATPase"/>
</dbReference>
<evidence type="ECO:0000256" key="1">
    <source>
        <dbReference type="ARBA" id="ARBA00001383"/>
    </source>
</evidence>
<keyword evidence="20" id="KW-1185">Reference proteome</keyword>
<dbReference type="GO" id="GO:0007200">
    <property type="term" value="P:phospholipase C-activating G protein-coupled receptor signaling pathway"/>
    <property type="evidence" value="ECO:0007669"/>
    <property type="project" value="InterPro"/>
</dbReference>
<keyword evidence="11 14" id="KW-0067">ATP-binding</keyword>
<dbReference type="EMBL" id="JAHQIW010002741">
    <property type="protein sequence ID" value="KAJ1356207.1"/>
    <property type="molecule type" value="Genomic_DNA"/>
</dbReference>
<dbReference type="SMART" id="SM00045">
    <property type="entry name" value="DAGKa"/>
    <property type="match status" value="1"/>
</dbReference>
<organism evidence="19 20">
    <name type="scientific">Parelaphostrongylus tenuis</name>
    <name type="common">Meningeal worm</name>
    <dbReference type="NCBI Taxonomy" id="148309"/>
    <lineage>
        <taxon>Eukaryota</taxon>
        <taxon>Metazoa</taxon>
        <taxon>Ecdysozoa</taxon>
        <taxon>Nematoda</taxon>
        <taxon>Chromadorea</taxon>
        <taxon>Rhabditida</taxon>
        <taxon>Rhabditina</taxon>
        <taxon>Rhabditomorpha</taxon>
        <taxon>Strongyloidea</taxon>
        <taxon>Metastrongylidae</taxon>
        <taxon>Parelaphostrongylus</taxon>
    </lineage>
</organism>
<dbReference type="Proteomes" id="UP001196413">
    <property type="component" value="Unassembled WGS sequence"/>
</dbReference>
<dbReference type="Gene3D" id="3.30.1640.10">
    <property type="entry name" value="mini-chromosome maintenance (MCM) complex, chain A, domain 1"/>
    <property type="match status" value="1"/>
</dbReference>
<comment type="similarity">
    <text evidence="2">Belongs to the MCM family.</text>
</comment>
<evidence type="ECO:0000256" key="8">
    <source>
        <dbReference type="ARBA" id="ARBA00022801"/>
    </source>
</evidence>
<dbReference type="InterPro" id="IPR027925">
    <property type="entry name" value="MCM_N"/>
</dbReference>
<evidence type="ECO:0000256" key="10">
    <source>
        <dbReference type="ARBA" id="ARBA00022833"/>
    </source>
</evidence>
<evidence type="ECO:0000256" key="9">
    <source>
        <dbReference type="ARBA" id="ARBA00022806"/>
    </source>
</evidence>
<dbReference type="InterPro" id="IPR027417">
    <property type="entry name" value="P-loop_NTPase"/>
</dbReference>
<dbReference type="Gene3D" id="2.20.28.10">
    <property type="match status" value="1"/>
</dbReference>
<dbReference type="PROSITE" id="PS50081">
    <property type="entry name" value="ZF_DAG_PE_2"/>
    <property type="match status" value="1"/>
</dbReference>
<keyword evidence="15" id="KW-0812">Transmembrane</keyword>
<evidence type="ECO:0000256" key="11">
    <source>
        <dbReference type="ARBA" id="ARBA00022840"/>
    </source>
</evidence>
<dbReference type="Gene3D" id="2.40.50.140">
    <property type="entry name" value="Nucleic acid-binding proteins"/>
    <property type="match status" value="1"/>
</dbReference>
<evidence type="ECO:0000256" key="15">
    <source>
        <dbReference type="SAM" id="Phobius"/>
    </source>
</evidence>
<dbReference type="Pfam" id="PF12619">
    <property type="entry name" value="MCM2_N"/>
    <property type="match status" value="1"/>
</dbReference>
<evidence type="ECO:0000256" key="2">
    <source>
        <dbReference type="ARBA" id="ARBA00008010"/>
    </source>
</evidence>
<dbReference type="InterPro" id="IPR001206">
    <property type="entry name" value="Diacylglycerol_kinase_cat_dom"/>
</dbReference>
<sequence length="1408" mass="158841">MNLYEELSFAFLFILVTILVFYVFRKLLEERKRKSINDSTSAKSGHYWTRVDFDDRGFYCTWCKNTYIPVTNVGCARNIALKVLCKTVQQPIKYGQLKHNWIPGNIDSDKFCFICDELCGGGVTLQDFACSFCWRVIHTSCMKNNFSQDCDFGPYRYFTFPPNSIYTKRSGKRTVIEHVELPKQEDFKPVIAIINTVCGSCTGKNVYRSFLRHLHPKQVIDVQKENIKTALQWIEDHPETATDVRIVVGGGDGTISVVFETLELFRKKPPVAILPLGTGNDLSRVLGWGAGTNGELDILEFLNDVYSAEVQKLDRWNIMIKAKNQFGRRTVITNRRMTNYVSVGVDASVTFGMQSTRKSIPRAMSSRFLNKFLFFSFGTKDVFTRTCKGLQDKISLYLDDRLVKLPEIEGLVFLNIHCWGAGVQPWKYAGDECPQKIDDGIFEVFAVTSSFHIAQMQVGLATPLFIGQGRKALVITQEGAVLPMQCDGEAWMQSRCEFHISHHGQSHVLKKLEAKPSSSRNRTRITPLREARANHLHYRGTRSAVKDIDLFAGELLSRTESLSENYGEEDVIDELFNDENDDVEEEEGENLFGDDMERDYRSQPELDVYSESGMDDASDIQELSLSARQAAEREMTQRDQLFDDDYLFYEGGDDDQANGKVEDVAMAEDFAINILENFRGRSIKEHVSDEAVAKELERRFKGFLRAFKDPVTRSAKYLEAIKLMVCENKESLEVNFCDIADEDGEPSISYLLTEAPVQVLKILDKAATDTILTIYPNYHRVCTEIKIRISHLPVEDDIGMLRQIHLNKMIKTRGVVSVATGILPQLSVVKYDCVVCGYMLGPFIQRENDKVKPTICPSCQARGPFELSVENTVYQNYQRITIQESPNKVAAGRRARSKDCILLGDLCDSCKPGDEIEVTGIYSITFDGALNYKQGFPVFKTVIHANHIANKDELASSQLTDDDVRAIRELATDSHIAKRIFASIAPSIYGHESVKQVIALALFGGEAKNPGEKHRLRGDINVLLCGDPGTAKSQILRFVAHTASRAVLTAGQGASAVGLTAHVQRHPVTREWTLEAGAMVLADKGVCLIDEIDKMSDQDRTSIHEAMEQQSISISKAGIVTSLHARCTVIAAANPIGGRYNPSRTFAENVDLTEPILSRFDVLCVIRDIVDPVEDERLSRFVVGNHIRLHPNRQHDAEEDKENEPKDIVIRSGVALIPQDLLRKYILFARENCHPTLHQKHSDKLASVFAQMRKQSMATGSVAVTVRHVESMIRLAEAHAKVHLRSVVNDDDIQAAIRIMLESFISTQKASIVRQMRKVFSKYLTENRSSNELLLFVLKQLVREQMHYEVAKGRDASMESIVIAESDFINKAHQLKIENVKAFYSSDLFAAHHFTYDSNLKQIKQTFF</sequence>
<dbReference type="SUPFAM" id="SSF52540">
    <property type="entry name" value="P-loop containing nucleoside triphosphate hydrolases"/>
    <property type="match status" value="1"/>
</dbReference>
<keyword evidence="12" id="KW-0238">DNA-binding</keyword>
<dbReference type="SUPFAM" id="SSF57889">
    <property type="entry name" value="Cysteine-rich domain"/>
    <property type="match status" value="1"/>
</dbReference>
<keyword evidence="4" id="KW-0235">DNA replication</keyword>
<keyword evidence="5" id="KW-0479">Metal-binding</keyword>
<dbReference type="Pfam" id="PF00130">
    <property type="entry name" value="C1_1"/>
    <property type="match status" value="1"/>
</dbReference>
<keyword evidence="14" id="KW-0418">Kinase</keyword>
<evidence type="ECO:0000313" key="19">
    <source>
        <dbReference type="EMBL" id="KAJ1356207.1"/>
    </source>
</evidence>
<dbReference type="Pfam" id="PF00609">
    <property type="entry name" value="DAGK_acc"/>
    <property type="match status" value="1"/>
</dbReference>
<dbReference type="SUPFAM" id="SSF50249">
    <property type="entry name" value="Nucleic acid-binding proteins"/>
    <property type="match status" value="1"/>
</dbReference>
<gene>
    <name evidence="19" type="ORF">KIN20_013880</name>
</gene>
<evidence type="ECO:0000256" key="14">
    <source>
        <dbReference type="RuleBase" id="RU361128"/>
    </source>
</evidence>
<dbReference type="InterPro" id="IPR008045">
    <property type="entry name" value="MCM2"/>
</dbReference>
<dbReference type="SMART" id="SM00382">
    <property type="entry name" value="AAA"/>
    <property type="match status" value="1"/>
</dbReference>
<dbReference type="Gene3D" id="3.30.60.20">
    <property type="match status" value="1"/>
</dbReference>
<comment type="catalytic activity">
    <reaction evidence="1 14">
        <text>a 1,2-diacyl-sn-glycerol + ATP = a 1,2-diacyl-sn-glycero-3-phosphate + ADP + H(+)</text>
        <dbReference type="Rhea" id="RHEA:10272"/>
        <dbReference type="ChEBI" id="CHEBI:15378"/>
        <dbReference type="ChEBI" id="CHEBI:17815"/>
        <dbReference type="ChEBI" id="CHEBI:30616"/>
        <dbReference type="ChEBI" id="CHEBI:58608"/>
        <dbReference type="ChEBI" id="CHEBI:456216"/>
        <dbReference type="EC" id="2.7.1.107"/>
    </reaction>
</comment>